<evidence type="ECO:0000313" key="3">
    <source>
        <dbReference type="Proteomes" id="UP001592530"/>
    </source>
</evidence>
<dbReference type="RefSeq" id="WP_380558323.1">
    <property type="nucleotide sequence ID" value="NZ_JBHEZY010000018.1"/>
</dbReference>
<organism evidence="2 3">
    <name type="scientific">Streptacidiphilus alkalitolerans</name>
    <dbReference type="NCBI Taxonomy" id="3342712"/>
    <lineage>
        <taxon>Bacteria</taxon>
        <taxon>Bacillati</taxon>
        <taxon>Actinomycetota</taxon>
        <taxon>Actinomycetes</taxon>
        <taxon>Kitasatosporales</taxon>
        <taxon>Streptomycetaceae</taxon>
        <taxon>Streptacidiphilus</taxon>
    </lineage>
</organism>
<accession>A0ABV6XAR4</accession>
<name>A0ABV6XAR4_9ACTN</name>
<evidence type="ECO:0008006" key="4">
    <source>
        <dbReference type="Google" id="ProtNLM"/>
    </source>
</evidence>
<protein>
    <recommendedName>
        <fullName evidence="4">DUF4913 domain-containing protein</fullName>
    </recommendedName>
</protein>
<evidence type="ECO:0000256" key="1">
    <source>
        <dbReference type="SAM" id="MobiDB-lite"/>
    </source>
</evidence>
<proteinExistence type="predicted"/>
<comment type="caution">
    <text evidence="2">The sequence shown here is derived from an EMBL/GenBank/DDBJ whole genome shotgun (WGS) entry which is preliminary data.</text>
</comment>
<sequence>MTSGSGGFDELFDHIRGIVADLANNDAEHVMFNERLSMLEQRPAPVEAATQQGEQAEAERVPGVAVSWHKLSPQQRTVLWPEFVLWTLWLADRYELTNDQVPRQCWWRHGAVVEELTALWTSHQSAYAAEEDAGSAPYLWQDALSRAIERIGRLWLGSCRNGQHKDRHRTPWAGEEPYLEEILQLHGPPGEGPREGAEEPPETPPPEPSGGDHPDQR</sequence>
<dbReference type="EMBL" id="JBHEZY010000018">
    <property type="protein sequence ID" value="MFC1435341.1"/>
    <property type="molecule type" value="Genomic_DNA"/>
</dbReference>
<dbReference type="Proteomes" id="UP001592530">
    <property type="component" value="Unassembled WGS sequence"/>
</dbReference>
<reference evidence="2 3" key="1">
    <citation type="submission" date="2024-09" db="EMBL/GenBank/DDBJ databases">
        <authorList>
            <person name="Lee S.D."/>
        </authorList>
    </citation>
    <scope>NUCLEOTIDE SEQUENCE [LARGE SCALE GENOMIC DNA]</scope>
    <source>
        <strain evidence="2 3">N1-3</strain>
    </source>
</reference>
<evidence type="ECO:0000313" key="2">
    <source>
        <dbReference type="EMBL" id="MFC1435341.1"/>
    </source>
</evidence>
<gene>
    <name evidence="2" type="ORF">ACEZDB_32345</name>
</gene>
<feature type="region of interest" description="Disordered" evidence="1">
    <location>
        <begin position="162"/>
        <end position="217"/>
    </location>
</feature>